<name>A0A5C5V5K0_9BACT</name>
<dbReference type="AlphaFoldDB" id="A0A5C5V5K0"/>
<keyword evidence="1" id="KW-0732">Signal</keyword>
<dbReference type="RefSeq" id="WP_146432481.1">
    <property type="nucleotide sequence ID" value="NZ_SJPF01000003.1"/>
</dbReference>
<evidence type="ECO:0000256" key="1">
    <source>
        <dbReference type="SAM" id="SignalP"/>
    </source>
</evidence>
<dbReference type="Gene3D" id="2.160.20.10">
    <property type="entry name" value="Single-stranded right-handed beta-helix, Pectin lyase-like"/>
    <property type="match status" value="1"/>
</dbReference>
<feature type="signal peptide" evidence="1">
    <location>
        <begin position="1"/>
        <end position="24"/>
    </location>
</feature>
<reference evidence="2 3" key="1">
    <citation type="submission" date="2019-02" db="EMBL/GenBank/DDBJ databases">
        <title>Deep-cultivation of Planctomycetes and their phenomic and genomic characterization uncovers novel biology.</title>
        <authorList>
            <person name="Wiegand S."/>
            <person name="Jogler M."/>
            <person name="Boedeker C."/>
            <person name="Pinto D."/>
            <person name="Vollmers J."/>
            <person name="Rivas-Marin E."/>
            <person name="Kohn T."/>
            <person name="Peeters S.H."/>
            <person name="Heuer A."/>
            <person name="Rast P."/>
            <person name="Oberbeckmann S."/>
            <person name="Bunk B."/>
            <person name="Jeske O."/>
            <person name="Meyerdierks A."/>
            <person name="Storesund J.E."/>
            <person name="Kallscheuer N."/>
            <person name="Luecker S."/>
            <person name="Lage O.M."/>
            <person name="Pohl T."/>
            <person name="Merkel B.J."/>
            <person name="Hornburger P."/>
            <person name="Mueller R.-W."/>
            <person name="Bruemmer F."/>
            <person name="Labrenz M."/>
            <person name="Spormann A.M."/>
            <person name="Op Den Camp H."/>
            <person name="Overmann J."/>
            <person name="Amann R."/>
            <person name="Jetten M.S.M."/>
            <person name="Mascher T."/>
            <person name="Medema M.H."/>
            <person name="Devos D.P."/>
            <person name="Kaster A.-K."/>
            <person name="Ovreas L."/>
            <person name="Rohde M."/>
            <person name="Galperin M.Y."/>
            <person name="Jogler C."/>
        </authorList>
    </citation>
    <scope>NUCLEOTIDE SEQUENCE [LARGE SCALE GENOMIC DNA]</scope>
    <source>
        <strain evidence="2 3">Enr8</strain>
    </source>
</reference>
<dbReference type="OrthoDB" id="288665at2"/>
<sequence length="347" mass="37657" precursor="true">MRQRLTLVGLTMLTAAALASVATARDIYVDNLRGDDHHNGTSEELGENVDGPCRSIAKALRVACMGDRIVLKNNGIPYRESITFQAARHSGFYDDRPFILEGNGATLDGSALVPLDAWEVAGPDLYRFSPWRKAYNILFMDDKPLEEAQVETDADLAQMQPLQWALHDGFIYFKSEKNLGLGGYRLTYTGLTVGITLYDVRFVEIRDLTVQGFQLDGINAFDNALEVNLNGITARGNARSGISVGGASRVAIRGALAGNNGVAQVRTEGFCRAAISGSELLENTGPAIDRQGGDVSVDGKPFEPAPPAVQQASAELPIEVEAVEPYAEWASVNYLEQTLLHLEVITR</sequence>
<gene>
    <name evidence="2" type="ORF">Enr8_28340</name>
</gene>
<dbReference type="EMBL" id="SJPF01000003">
    <property type="protein sequence ID" value="TWT33015.1"/>
    <property type="molecule type" value="Genomic_DNA"/>
</dbReference>
<accession>A0A5C5V5K0</accession>
<dbReference type="InterPro" id="IPR012334">
    <property type="entry name" value="Pectin_lyas_fold"/>
</dbReference>
<evidence type="ECO:0000313" key="2">
    <source>
        <dbReference type="EMBL" id="TWT33015.1"/>
    </source>
</evidence>
<proteinExistence type="predicted"/>
<dbReference type="Proteomes" id="UP000318878">
    <property type="component" value="Unassembled WGS sequence"/>
</dbReference>
<comment type="caution">
    <text evidence="2">The sequence shown here is derived from an EMBL/GenBank/DDBJ whole genome shotgun (WGS) entry which is preliminary data.</text>
</comment>
<evidence type="ECO:0008006" key="4">
    <source>
        <dbReference type="Google" id="ProtNLM"/>
    </source>
</evidence>
<dbReference type="SUPFAM" id="SSF51126">
    <property type="entry name" value="Pectin lyase-like"/>
    <property type="match status" value="1"/>
</dbReference>
<protein>
    <recommendedName>
        <fullName evidence="4">Right handed beta helix domain-containing protein</fullName>
    </recommendedName>
</protein>
<keyword evidence="3" id="KW-1185">Reference proteome</keyword>
<evidence type="ECO:0000313" key="3">
    <source>
        <dbReference type="Proteomes" id="UP000318878"/>
    </source>
</evidence>
<dbReference type="InterPro" id="IPR011050">
    <property type="entry name" value="Pectin_lyase_fold/virulence"/>
</dbReference>
<feature type="chain" id="PRO_5022962200" description="Right handed beta helix domain-containing protein" evidence="1">
    <location>
        <begin position="25"/>
        <end position="347"/>
    </location>
</feature>
<organism evidence="2 3">
    <name type="scientific">Blastopirellula retiformator</name>
    <dbReference type="NCBI Taxonomy" id="2527970"/>
    <lineage>
        <taxon>Bacteria</taxon>
        <taxon>Pseudomonadati</taxon>
        <taxon>Planctomycetota</taxon>
        <taxon>Planctomycetia</taxon>
        <taxon>Pirellulales</taxon>
        <taxon>Pirellulaceae</taxon>
        <taxon>Blastopirellula</taxon>
    </lineage>
</organism>